<evidence type="ECO:0000256" key="1">
    <source>
        <dbReference type="ARBA" id="ARBA00004374"/>
    </source>
</evidence>
<keyword evidence="10" id="KW-0443">Lipid metabolism</keyword>
<evidence type="ECO:0000256" key="2">
    <source>
        <dbReference type="ARBA" id="ARBA00005005"/>
    </source>
</evidence>
<feature type="transmembrane region" description="Helical" evidence="16">
    <location>
        <begin position="107"/>
        <end position="131"/>
    </location>
</feature>
<evidence type="ECO:0000256" key="16">
    <source>
        <dbReference type="SAM" id="Phobius"/>
    </source>
</evidence>
<dbReference type="AlphaFoldDB" id="A0A6A4SMH4"/>
<dbReference type="InterPro" id="IPR039551">
    <property type="entry name" value="Cho/carn_acyl_trans"/>
</dbReference>
<dbReference type="Gene3D" id="3.30.559.10">
    <property type="entry name" value="Chloramphenicol acetyltransferase-like domain"/>
    <property type="match status" value="1"/>
</dbReference>
<keyword evidence="13" id="KW-0012">Acyltransferase</keyword>
<dbReference type="EC" id="2.3.1.21" evidence="4"/>
<dbReference type="SUPFAM" id="SSF52777">
    <property type="entry name" value="CoA-dependent acyltransferases"/>
    <property type="match status" value="2"/>
</dbReference>
<organism evidence="19 20">
    <name type="scientific">Scophthalmus maximus</name>
    <name type="common">Turbot</name>
    <name type="synonym">Psetta maxima</name>
    <dbReference type="NCBI Taxonomy" id="52904"/>
    <lineage>
        <taxon>Eukaryota</taxon>
        <taxon>Metazoa</taxon>
        <taxon>Chordata</taxon>
        <taxon>Craniata</taxon>
        <taxon>Vertebrata</taxon>
        <taxon>Euteleostomi</taxon>
        <taxon>Actinopterygii</taxon>
        <taxon>Neopterygii</taxon>
        <taxon>Teleostei</taxon>
        <taxon>Neoteleostei</taxon>
        <taxon>Acanthomorphata</taxon>
        <taxon>Carangaria</taxon>
        <taxon>Pleuronectiformes</taxon>
        <taxon>Pleuronectoidei</taxon>
        <taxon>Scophthalmidae</taxon>
        <taxon>Scophthalmus</taxon>
    </lineage>
</organism>
<dbReference type="InterPro" id="IPR000542">
    <property type="entry name" value="Carn_acyl_trans"/>
</dbReference>
<evidence type="ECO:0000259" key="17">
    <source>
        <dbReference type="Pfam" id="PF00755"/>
    </source>
</evidence>
<dbReference type="InterPro" id="IPR023213">
    <property type="entry name" value="CAT-like_dom_sf"/>
</dbReference>
<evidence type="ECO:0000256" key="15">
    <source>
        <dbReference type="PIRSR" id="PIRSR600542-1"/>
    </source>
</evidence>
<evidence type="ECO:0000313" key="20">
    <source>
        <dbReference type="Proteomes" id="UP000438429"/>
    </source>
</evidence>
<feature type="domain" description="Carnitine O-palmitoyltransferase N-terminal" evidence="18">
    <location>
        <begin position="54"/>
        <end position="100"/>
    </location>
</feature>
<dbReference type="Gene3D" id="3.30.559.70">
    <property type="entry name" value="Choline/Carnitine o-acyltransferase, domain 2"/>
    <property type="match status" value="1"/>
</dbReference>
<dbReference type="PANTHER" id="PTHR22589:SF105">
    <property type="entry name" value="CARNITINE O-PALMITOYLTRANSFERASE"/>
    <property type="match status" value="1"/>
</dbReference>
<keyword evidence="7 16" id="KW-0812">Transmembrane</keyword>
<keyword evidence="8" id="KW-0276">Fatty acid metabolism</keyword>
<dbReference type="PROSITE" id="PS00440">
    <property type="entry name" value="ACYLTRANSF_C_2"/>
    <property type="match status" value="1"/>
</dbReference>
<evidence type="ECO:0000256" key="14">
    <source>
        <dbReference type="ARBA" id="ARBA00048480"/>
    </source>
</evidence>
<comment type="similarity">
    <text evidence="3">Belongs to the carnitine/choline acetyltransferase family.</text>
</comment>
<evidence type="ECO:0000256" key="10">
    <source>
        <dbReference type="ARBA" id="ARBA00023098"/>
    </source>
</evidence>
<keyword evidence="5" id="KW-0813">Transport</keyword>
<sequence length="832" mass="94590">MCGLCFVLTQDVHVFSFPLSCNRSLGFPIPVLYGGPPSDESSNDMHTSEKARAMAEAHQAVAFQFTITPEGIDLQLSYQALNQIYLSGVRAWKKRVSRIRNRVIKGVYPASPSSWLFVVIAILATILHVSLSSQGQTMLSALVFSTLLWLSLILALRFCLKLLLSYHQWMFEQHGRISNTTKVWVTLLRLLSSRKPLLYSYQTSLPHLPVPSIKDTLSRYLESARPLLTDSEFNRMMELGNQFESSLGNRLQRYLKLKALWATNYVSDWWEEYIYLRSRSPIMVNSNYYGMDFLYVTPTPVQAARAGNTITALLLYRRKVNREELKPSRVPGTVIPLCAAQCERMFNTTRTPGDETDVLQHWQDSEFVAVYHKGRFFRLWVYRAGRLLTPREIEYQVQRILDDSSPPQPGEDKLGALTAGDRIPWFQTRKQYFSSGINKRSLDAIERAAFFVTLDDEEQGMRGEDPAGNLDRYAKSLLHGKCYDRWFDKSFSIVIYKNGKSGLNAEHSWADAPTVAHLWEYTLATDAFQLGYNENGHCKGEVDRSLPHPQRLLWDIPSEVEAQVQRSLTVAQALADDVDCHVFPFSQFGKGRIKKLRVSPDAFIQISLQLAYYRDRASFCLTYEASMTRLFREGRTETVRSCSNESSAFVKALEAGEAKEQCRHLFRLASERHQNLYRMAMTGAGIDRHLFCLYVVSKYLGVESPFLKEVLSEPWRLSTSQTPVQQMELFDLKNHPDFVSLGGGFGPVADDGYGVSYIIVGEDMINFHVSSKYSFSETVSKSCVNVVSVQRRCSPASVQEASLNTAFTESVGPVENPLCRTLNVKRANRTYD</sequence>
<dbReference type="PANTHER" id="PTHR22589">
    <property type="entry name" value="CARNITINE O-ACYLTRANSFERASE"/>
    <property type="match status" value="1"/>
</dbReference>
<evidence type="ECO:0000256" key="12">
    <source>
        <dbReference type="ARBA" id="ARBA00023136"/>
    </source>
</evidence>
<dbReference type="FunFam" id="3.30.559.10:FF:000002">
    <property type="entry name" value="carnitine O-palmitoyltransferase 1, liver isoform"/>
    <property type="match status" value="1"/>
</dbReference>
<gene>
    <name evidence="19" type="ORF">F2P81_014574</name>
</gene>
<dbReference type="Gene3D" id="6.10.250.1760">
    <property type="match status" value="1"/>
</dbReference>
<comment type="pathway">
    <text evidence="2">Lipid metabolism; fatty acid beta-oxidation.</text>
</comment>
<keyword evidence="6" id="KW-0808">Transferase</keyword>
<dbReference type="EMBL" id="VEVO01000013">
    <property type="protein sequence ID" value="KAF0032284.1"/>
    <property type="molecule type" value="Genomic_DNA"/>
</dbReference>
<evidence type="ECO:0000313" key="19">
    <source>
        <dbReference type="EMBL" id="KAF0032284.1"/>
    </source>
</evidence>
<proteinExistence type="inferred from homology"/>
<dbReference type="GO" id="GO:0009437">
    <property type="term" value="P:carnitine metabolic process"/>
    <property type="evidence" value="ECO:0007669"/>
    <property type="project" value="TreeGrafter"/>
</dbReference>
<evidence type="ECO:0000256" key="8">
    <source>
        <dbReference type="ARBA" id="ARBA00022832"/>
    </source>
</evidence>
<dbReference type="InterPro" id="IPR032476">
    <property type="entry name" value="CPT_N"/>
</dbReference>
<dbReference type="InterPro" id="IPR042231">
    <property type="entry name" value="Cho/carn_acyl_trans_2"/>
</dbReference>
<evidence type="ECO:0000256" key="5">
    <source>
        <dbReference type="ARBA" id="ARBA00022448"/>
    </source>
</evidence>
<dbReference type="GO" id="GO:0006635">
    <property type="term" value="P:fatty acid beta-oxidation"/>
    <property type="evidence" value="ECO:0007669"/>
    <property type="project" value="UniProtKB-UniPathway"/>
</dbReference>
<feature type="domain" description="Choline/carnitine acyltransferase" evidence="17">
    <location>
        <begin position="208"/>
        <end position="778"/>
    </location>
</feature>
<reference evidence="19 20" key="1">
    <citation type="submission" date="2019-06" db="EMBL/GenBank/DDBJ databases">
        <title>Draft genomes of female and male turbot (Scophthalmus maximus).</title>
        <authorList>
            <person name="Xu H."/>
            <person name="Xu X.-W."/>
            <person name="Shao C."/>
            <person name="Chen S."/>
        </authorList>
    </citation>
    <scope>NUCLEOTIDE SEQUENCE [LARGE SCALE GENOMIC DNA]</scope>
    <source>
        <strain evidence="19">Ysfricsl-2016a</strain>
        <tissue evidence="19">Blood</tissue>
    </source>
</reference>
<dbReference type="FunFam" id="3.30.559.70:FF:000001">
    <property type="entry name" value="Carnitine O-palmitoyltransferase 1, liver isoform"/>
    <property type="match status" value="1"/>
</dbReference>
<evidence type="ECO:0000256" key="11">
    <source>
        <dbReference type="ARBA" id="ARBA00023128"/>
    </source>
</evidence>
<comment type="caution">
    <text evidence="19">The sequence shown here is derived from an EMBL/GenBank/DDBJ whole genome shotgun (WGS) entry which is preliminary data.</text>
</comment>
<dbReference type="GO" id="GO:0005741">
    <property type="term" value="C:mitochondrial outer membrane"/>
    <property type="evidence" value="ECO:0007669"/>
    <property type="project" value="UniProtKB-SubCell"/>
</dbReference>
<evidence type="ECO:0000256" key="3">
    <source>
        <dbReference type="ARBA" id="ARBA00005232"/>
    </source>
</evidence>
<name>A0A6A4SMH4_SCOMX</name>
<evidence type="ECO:0000256" key="9">
    <source>
        <dbReference type="ARBA" id="ARBA00022989"/>
    </source>
</evidence>
<keyword evidence="12 16" id="KW-0472">Membrane</keyword>
<feature type="transmembrane region" description="Helical" evidence="16">
    <location>
        <begin position="137"/>
        <end position="160"/>
    </location>
</feature>
<evidence type="ECO:0000256" key="4">
    <source>
        <dbReference type="ARBA" id="ARBA00013243"/>
    </source>
</evidence>
<dbReference type="UniPathway" id="UPA00659"/>
<dbReference type="Pfam" id="PF00755">
    <property type="entry name" value="Carn_acyltransf"/>
    <property type="match status" value="1"/>
</dbReference>
<dbReference type="Proteomes" id="UP000438429">
    <property type="component" value="Unassembled WGS sequence"/>
</dbReference>
<protein>
    <recommendedName>
        <fullName evidence="4">carnitine O-palmitoyltransferase</fullName>
        <ecNumber evidence="4">2.3.1.21</ecNumber>
    </recommendedName>
</protein>
<accession>A0A6A4SMH4</accession>
<evidence type="ECO:0000256" key="7">
    <source>
        <dbReference type="ARBA" id="ARBA00022692"/>
    </source>
</evidence>
<evidence type="ECO:0000256" key="6">
    <source>
        <dbReference type="ARBA" id="ARBA00022679"/>
    </source>
</evidence>
<dbReference type="PROSITE" id="PS00439">
    <property type="entry name" value="ACYLTRANSF_C_1"/>
    <property type="match status" value="1"/>
</dbReference>
<keyword evidence="11" id="KW-0496">Mitochondrion</keyword>
<keyword evidence="9 16" id="KW-1133">Transmembrane helix</keyword>
<comment type="subcellular location">
    <subcellularLocation>
        <location evidence="1">Mitochondrion outer membrane</location>
        <topology evidence="1">Multi-pass membrane protein</topology>
    </subcellularLocation>
</comment>
<evidence type="ECO:0000256" key="13">
    <source>
        <dbReference type="ARBA" id="ARBA00023315"/>
    </source>
</evidence>
<dbReference type="GO" id="GO:0004095">
    <property type="term" value="F:carnitine O-palmitoyltransferase activity"/>
    <property type="evidence" value="ECO:0007669"/>
    <property type="project" value="UniProtKB-EC"/>
</dbReference>
<evidence type="ECO:0000259" key="18">
    <source>
        <dbReference type="Pfam" id="PF16484"/>
    </source>
</evidence>
<comment type="catalytic activity">
    <reaction evidence="14">
        <text>(R)-carnitine + hexadecanoyl-CoA = O-hexadecanoyl-(R)-carnitine + CoA</text>
        <dbReference type="Rhea" id="RHEA:12661"/>
        <dbReference type="ChEBI" id="CHEBI:16347"/>
        <dbReference type="ChEBI" id="CHEBI:17490"/>
        <dbReference type="ChEBI" id="CHEBI:57287"/>
        <dbReference type="ChEBI" id="CHEBI:57379"/>
        <dbReference type="EC" id="2.3.1.21"/>
    </reaction>
    <physiologicalReaction direction="left-to-right" evidence="14">
        <dbReference type="Rhea" id="RHEA:12662"/>
    </physiologicalReaction>
</comment>
<dbReference type="GO" id="GO:0015909">
    <property type="term" value="P:long-chain fatty acid transport"/>
    <property type="evidence" value="ECO:0007669"/>
    <property type="project" value="UniProtKB-ARBA"/>
</dbReference>
<dbReference type="Pfam" id="PF16484">
    <property type="entry name" value="CPT_N"/>
    <property type="match status" value="1"/>
</dbReference>
<feature type="active site" description="Proton acceptor" evidence="15">
    <location>
        <position position="507"/>
    </location>
</feature>